<dbReference type="Proteomes" id="UP001597097">
    <property type="component" value="Unassembled WGS sequence"/>
</dbReference>
<dbReference type="RefSeq" id="WP_219533378.1">
    <property type="nucleotide sequence ID" value="NZ_JAHKRM010000017.1"/>
</dbReference>
<comment type="similarity">
    <text evidence="1 4">Belongs to the D-isomer specific 2-hydroxyacid dehydrogenase family.</text>
</comment>
<evidence type="ECO:0000259" key="5">
    <source>
        <dbReference type="Pfam" id="PF00389"/>
    </source>
</evidence>
<reference evidence="8" key="1">
    <citation type="journal article" date="2019" name="Int. J. Syst. Evol. Microbiol.">
        <title>The Global Catalogue of Microorganisms (GCM) 10K type strain sequencing project: providing services to taxonomists for standard genome sequencing and annotation.</title>
        <authorList>
            <consortium name="The Broad Institute Genomics Platform"/>
            <consortium name="The Broad Institute Genome Sequencing Center for Infectious Disease"/>
            <person name="Wu L."/>
            <person name="Ma J."/>
        </authorList>
    </citation>
    <scope>NUCLEOTIDE SEQUENCE [LARGE SCALE GENOMIC DNA]</scope>
    <source>
        <strain evidence="8">CGMCC 1.15399</strain>
    </source>
</reference>
<keyword evidence="3" id="KW-0520">NAD</keyword>
<dbReference type="InterPro" id="IPR006140">
    <property type="entry name" value="D-isomer_DH_NAD-bd"/>
</dbReference>
<evidence type="ECO:0000256" key="4">
    <source>
        <dbReference type="RuleBase" id="RU003719"/>
    </source>
</evidence>
<name>A0ABW4G7E4_9ACTN</name>
<dbReference type="PANTHER" id="PTHR43333:SF1">
    <property type="entry name" value="D-ISOMER SPECIFIC 2-HYDROXYACID DEHYDROGENASE NAD-BINDING DOMAIN-CONTAINING PROTEIN"/>
    <property type="match status" value="1"/>
</dbReference>
<dbReference type="EMBL" id="JBHUCM010000013">
    <property type="protein sequence ID" value="MFD1538380.1"/>
    <property type="molecule type" value="Genomic_DNA"/>
</dbReference>
<organism evidence="7 8">
    <name type="scientific">Nonomuraea guangzhouensis</name>
    <dbReference type="NCBI Taxonomy" id="1291555"/>
    <lineage>
        <taxon>Bacteria</taxon>
        <taxon>Bacillati</taxon>
        <taxon>Actinomycetota</taxon>
        <taxon>Actinomycetes</taxon>
        <taxon>Streptosporangiales</taxon>
        <taxon>Streptosporangiaceae</taxon>
        <taxon>Nonomuraea</taxon>
    </lineage>
</organism>
<accession>A0ABW4G7E4</accession>
<feature type="domain" description="D-isomer specific 2-hydroxyacid dehydrogenase NAD-binding" evidence="6">
    <location>
        <begin position="113"/>
        <end position="286"/>
    </location>
</feature>
<dbReference type="PANTHER" id="PTHR43333">
    <property type="entry name" value="2-HACID_DH_C DOMAIN-CONTAINING PROTEIN"/>
    <property type="match status" value="1"/>
</dbReference>
<evidence type="ECO:0000259" key="6">
    <source>
        <dbReference type="Pfam" id="PF02826"/>
    </source>
</evidence>
<keyword evidence="2 4" id="KW-0560">Oxidoreductase</keyword>
<sequence length="340" mass="35954">MAGSDGKPIIAVLCAAGGPPPPHMRVVEERATVRYCDADGLAAAVADADALFLWDFFSSAVRQIWDHAGSLRWIHVAAAGVDKLLFDELNDSDVIVTNARGVFDRPIAEFVLGSVLAFAKDLHRSHDLQLARTWKHRETLPVAGTTALIVGTGAIGRETARLLRAVGMDVRGAGRTARAVDPDFGTVVASGELAAHVGWADHVIMVAPLTEATRGLIDATVLAAMKPTAHLINVGRGPCVVEDDLVAALAGGQIAGASLDVFATEPLPRDHPLWSAPGVVVSAHMSGDTVGWLDTLARQFTDNAVRWLDGEELVNVVDKRLGFVPAHPQQSRPQPSPADA</sequence>
<proteinExistence type="inferred from homology"/>
<evidence type="ECO:0000256" key="2">
    <source>
        <dbReference type="ARBA" id="ARBA00023002"/>
    </source>
</evidence>
<gene>
    <name evidence="7" type="ORF">ACFSJ0_15105</name>
</gene>
<feature type="domain" description="D-isomer specific 2-hydroxyacid dehydrogenase catalytic" evidence="5">
    <location>
        <begin position="32"/>
        <end position="317"/>
    </location>
</feature>
<comment type="caution">
    <text evidence="7">The sequence shown here is derived from an EMBL/GenBank/DDBJ whole genome shotgun (WGS) entry which is preliminary data.</text>
</comment>
<dbReference type="InterPro" id="IPR006139">
    <property type="entry name" value="D-isomer_2_OHA_DH_cat_dom"/>
</dbReference>
<dbReference type="Pfam" id="PF00389">
    <property type="entry name" value="2-Hacid_dh"/>
    <property type="match status" value="1"/>
</dbReference>
<evidence type="ECO:0000256" key="3">
    <source>
        <dbReference type="ARBA" id="ARBA00023027"/>
    </source>
</evidence>
<dbReference type="Pfam" id="PF02826">
    <property type="entry name" value="2-Hacid_dh_C"/>
    <property type="match status" value="1"/>
</dbReference>
<keyword evidence="8" id="KW-1185">Reference proteome</keyword>
<protein>
    <submittedName>
        <fullName evidence="7">D-2-hydroxyacid dehydrogenase</fullName>
    </submittedName>
</protein>
<dbReference type="CDD" id="cd05300">
    <property type="entry name" value="2-Hacid_dh_1"/>
    <property type="match status" value="1"/>
</dbReference>
<evidence type="ECO:0000313" key="8">
    <source>
        <dbReference type="Proteomes" id="UP001597097"/>
    </source>
</evidence>
<evidence type="ECO:0000256" key="1">
    <source>
        <dbReference type="ARBA" id="ARBA00005854"/>
    </source>
</evidence>
<evidence type="ECO:0000313" key="7">
    <source>
        <dbReference type="EMBL" id="MFD1538380.1"/>
    </source>
</evidence>